<name>A0A1D2J7S6_PARBR</name>
<organism evidence="2 3">
    <name type="scientific">Paracoccidioides brasiliensis</name>
    <dbReference type="NCBI Taxonomy" id="121759"/>
    <lineage>
        <taxon>Eukaryota</taxon>
        <taxon>Fungi</taxon>
        <taxon>Dikarya</taxon>
        <taxon>Ascomycota</taxon>
        <taxon>Pezizomycotina</taxon>
        <taxon>Eurotiomycetes</taxon>
        <taxon>Eurotiomycetidae</taxon>
        <taxon>Onygenales</taxon>
        <taxon>Ajellomycetaceae</taxon>
        <taxon>Paracoccidioides</taxon>
    </lineage>
</organism>
<dbReference type="InterPro" id="IPR011051">
    <property type="entry name" value="RmlC_Cupin_sf"/>
</dbReference>
<evidence type="ECO:0000259" key="1">
    <source>
        <dbReference type="Pfam" id="PF07883"/>
    </source>
</evidence>
<dbReference type="AlphaFoldDB" id="A0A1D2J7S6"/>
<dbReference type="Proteomes" id="UP000242814">
    <property type="component" value="Unassembled WGS sequence"/>
</dbReference>
<evidence type="ECO:0000313" key="2">
    <source>
        <dbReference type="EMBL" id="ODH16726.1"/>
    </source>
</evidence>
<dbReference type="InterPro" id="IPR014710">
    <property type="entry name" value="RmlC-like_jellyroll"/>
</dbReference>
<dbReference type="PANTHER" id="PTHR38599:SF1">
    <property type="entry name" value="CUPIN DOMAIN PROTEIN (AFU_ORTHOLOGUE AFUA_3G13620)"/>
    <property type="match status" value="1"/>
</dbReference>
<accession>A0A1D2J7S6</accession>
<dbReference type="SUPFAM" id="SSF51182">
    <property type="entry name" value="RmlC-like cupins"/>
    <property type="match status" value="1"/>
</dbReference>
<dbReference type="PANTHER" id="PTHR38599">
    <property type="entry name" value="CUPIN DOMAIN PROTEIN (AFU_ORTHOLOGUE AFUA_3G13620)"/>
    <property type="match status" value="1"/>
</dbReference>
<dbReference type="VEuPathDB" id="FungiDB:PABG_03170"/>
<dbReference type="Pfam" id="PF07883">
    <property type="entry name" value="Cupin_2"/>
    <property type="match status" value="1"/>
</dbReference>
<comment type="caution">
    <text evidence="2">The sequence shown here is derived from an EMBL/GenBank/DDBJ whole genome shotgun (WGS) entry which is preliminary data.</text>
</comment>
<dbReference type="OrthoDB" id="5793281at2759"/>
<dbReference type="CDD" id="cd02234">
    <property type="entry name" value="cupin_BLR7677-like"/>
    <property type="match status" value="1"/>
</dbReference>
<proteinExistence type="predicted"/>
<dbReference type="OMA" id="HRHGGAN"/>
<sequence>MAAAEPTYDRTDSNSRPLPTVQPLYHHKLVNCPGMSIIGVLVKFPPNGVSPPHRHGGASVSACLLQGTLHNKMNDDPMYTVQQGGTWLEKPGCHHKISANVSATEPATILATFVIETEKMEREGHAILVQVDEEYRDLVFPEPEGNML</sequence>
<gene>
    <name evidence="2" type="ORF">ACO22_06334</name>
</gene>
<dbReference type="EMBL" id="LZYO01000334">
    <property type="protein sequence ID" value="ODH16726.1"/>
    <property type="molecule type" value="Genomic_DNA"/>
</dbReference>
<dbReference type="Gene3D" id="2.60.120.10">
    <property type="entry name" value="Jelly Rolls"/>
    <property type="match status" value="1"/>
</dbReference>
<reference evidence="2 3" key="1">
    <citation type="submission" date="2016-06" db="EMBL/GenBank/DDBJ databases">
        <authorList>
            <person name="Kjaerup R.B."/>
            <person name="Dalgaard T.S."/>
            <person name="Juul-Madsen H.R."/>
        </authorList>
    </citation>
    <scope>NUCLEOTIDE SEQUENCE [LARGE SCALE GENOMIC DNA]</scope>
    <source>
        <strain evidence="2 3">Pb300</strain>
    </source>
</reference>
<dbReference type="VEuPathDB" id="FungiDB:PADG_01717"/>
<evidence type="ECO:0000313" key="3">
    <source>
        <dbReference type="Proteomes" id="UP000242814"/>
    </source>
</evidence>
<protein>
    <recommendedName>
        <fullName evidence="1">Cupin type-2 domain-containing protein</fullName>
    </recommendedName>
</protein>
<dbReference type="InterPro" id="IPR013096">
    <property type="entry name" value="Cupin_2"/>
</dbReference>
<feature type="domain" description="Cupin type-2" evidence="1">
    <location>
        <begin position="41"/>
        <end position="112"/>
    </location>
</feature>